<comment type="caution">
    <text evidence="1">The sequence shown here is derived from an EMBL/GenBank/DDBJ whole genome shotgun (WGS) entry which is preliminary data.</text>
</comment>
<dbReference type="RefSeq" id="WP_343937241.1">
    <property type="nucleotide sequence ID" value="NZ_BAAABU010000019.1"/>
</dbReference>
<keyword evidence="2" id="KW-1185">Reference proteome</keyword>
<protein>
    <submittedName>
        <fullName evidence="1">Uncharacterized protein</fullName>
    </submittedName>
</protein>
<gene>
    <name evidence="1" type="ORF">GCM10010492_59340</name>
</gene>
<evidence type="ECO:0000313" key="2">
    <source>
        <dbReference type="Proteomes" id="UP001500416"/>
    </source>
</evidence>
<dbReference type="Proteomes" id="UP001500416">
    <property type="component" value="Unassembled WGS sequence"/>
</dbReference>
<dbReference type="EMBL" id="BAAABU010000019">
    <property type="protein sequence ID" value="GAA0251163.1"/>
    <property type="molecule type" value="Genomic_DNA"/>
</dbReference>
<reference evidence="1 2" key="1">
    <citation type="journal article" date="2019" name="Int. J. Syst. Evol. Microbiol.">
        <title>The Global Catalogue of Microorganisms (GCM) 10K type strain sequencing project: providing services to taxonomists for standard genome sequencing and annotation.</title>
        <authorList>
            <consortium name="The Broad Institute Genomics Platform"/>
            <consortium name="The Broad Institute Genome Sequencing Center for Infectious Disease"/>
            <person name="Wu L."/>
            <person name="Ma J."/>
        </authorList>
    </citation>
    <scope>NUCLEOTIDE SEQUENCE [LARGE SCALE GENOMIC DNA]</scope>
    <source>
        <strain evidence="1 2">JCM 3380</strain>
    </source>
</reference>
<evidence type="ECO:0000313" key="1">
    <source>
        <dbReference type="EMBL" id="GAA0251163.1"/>
    </source>
</evidence>
<name>A0ABN0UHY0_9PSEU</name>
<accession>A0ABN0UHY0</accession>
<proteinExistence type="predicted"/>
<sequence>MAANAVVAEPALRGPQAPEPATDILIALLEDPDLAGDAAANPSLPVEVMEWMIAAHL</sequence>
<organism evidence="1 2">
    <name type="scientific">Saccharothrix mutabilis subsp. mutabilis</name>
    <dbReference type="NCBI Taxonomy" id="66855"/>
    <lineage>
        <taxon>Bacteria</taxon>
        <taxon>Bacillati</taxon>
        <taxon>Actinomycetota</taxon>
        <taxon>Actinomycetes</taxon>
        <taxon>Pseudonocardiales</taxon>
        <taxon>Pseudonocardiaceae</taxon>
        <taxon>Saccharothrix</taxon>
    </lineage>
</organism>